<keyword evidence="4" id="KW-0238">DNA-binding</keyword>
<dbReference type="Proteomes" id="UP000255515">
    <property type="component" value="Unassembled WGS sequence"/>
</dbReference>
<dbReference type="SUPFAM" id="SSF46785">
    <property type="entry name" value="Winged helix' DNA-binding domain"/>
    <property type="match status" value="1"/>
</dbReference>
<dbReference type="SUPFAM" id="SSF47979">
    <property type="entry name" value="Iron-dependent repressor protein, dimerization domain"/>
    <property type="match status" value="1"/>
</dbReference>
<keyword evidence="3" id="KW-0805">Transcription regulation</keyword>
<dbReference type="GO" id="GO:0046914">
    <property type="term" value="F:transition metal ion binding"/>
    <property type="evidence" value="ECO:0007669"/>
    <property type="project" value="InterPro"/>
</dbReference>
<comment type="similarity">
    <text evidence="1">Belongs to the DtxR/MntR family.</text>
</comment>
<dbReference type="PROSITE" id="PS50944">
    <property type="entry name" value="HTH_DTXR"/>
    <property type="match status" value="1"/>
</dbReference>
<dbReference type="SMART" id="SM00899">
    <property type="entry name" value="FeoA"/>
    <property type="match status" value="1"/>
</dbReference>
<dbReference type="InterPro" id="IPR036388">
    <property type="entry name" value="WH-like_DNA-bd_sf"/>
</dbReference>
<comment type="function">
    <text evidence="6">In the presence of manganese, represses expression of mntH and mntS. Up-regulates expression of mntP.</text>
</comment>
<evidence type="ECO:0000256" key="6">
    <source>
        <dbReference type="ARBA" id="ARBA00025185"/>
    </source>
</evidence>
<dbReference type="RefSeq" id="WP_002687098.1">
    <property type="nucleotide sequence ID" value="NZ_UFTJ01000001.1"/>
</dbReference>
<evidence type="ECO:0000313" key="9">
    <source>
        <dbReference type="Proteomes" id="UP000255515"/>
    </source>
</evidence>
<dbReference type="GO" id="GO:0003700">
    <property type="term" value="F:DNA-binding transcription factor activity"/>
    <property type="evidence" value="ECO:0007669"/>
    <property type="project" value="InterPro"/>
</dbReference>
<evidence type="ECO:0000256" key="1">
    <source>
        <dbReference type="ARBA" id="ARBA00007871"/>
    </source>
</evidence>
<dbReference type="GO" id="GO:0046983">
    <property type="term" value="F:protein dimerization activity"/>
    <property type="evidence" value="ECO:0007669"/>
    <property type="project" value="InterPro"/>
</dbReference>
<dbReference type="InterPro" id="IPR022687">
    <property type="entry name" value="HTH_DTXR"/>
</dbReference>
<dbReference type="Gene3D" id="1.10.10.10">
    <property type="entry name" value="Winged helix-like DNA-binding domain superfamily/Winged helix DNA-binding domain"/>
    <property type="match status" value="1"/>
</dbReference>
<dbReference type="Gene3D" id="1.10.60.10">
    <property type="entry name" value="Iron dependent repressor, metal binding and dimerisation domain"/>
    <property type="match status" value="1"/>
</dbReference>
<dbReference type="PANTHER" id="PTHR33238">
    <property type="entry name" value="IRON (METAL) DEPENDENT REPRESSOR, DTXR FAMILY"/>
    <property type="match status" value="1"/>
</dbReference>
<dbReference type="Pfam" id="PF02742">
    <property type="entry name" value="Fe_dep_repr_C"/>
    <property type="match status" value="1"/>
</dbReference>
<feature type="domain" description="HTH dtxR-type" evidence="7">
    <location>
        <begin position="4"/>
        <end position="67"/>
    </location>
</feature>
<organism evidence="8 9">
    <name type="scientific">Bergeyella zoohelcum</name>
    <dbReference type="NCBI Taxonomy" id="1015"/>
    <lineage>
        <taxon>Bacteria</taxon>
        <taxon>Pseudomonadati</taxon>
        <taxon>Bacteroidota</taxon>
        <taxon>Flavobacteriia</taxon>
        <taxon>Flavobacteriales</taxon>
        <taxon>Weeksellaceae</taxon>
        <taxon>Bergeyella</taxon>
    </lineage>
</organism>
<evidence type="ECO:0000259" key="7">
    <source>
        <dbReference type="PROSITE" id="PS50944"/>
    </source>
</evidence>
<dbReference type="InterPro" id="IPR001367">
    <property type="entry name" value="Fe_dep_repressor"/>
</dbReference>
<dbReference type="AlphaFoldDB" id="A0A376BYN4"/>
<keyword evidence="5" id="KW-0804">Transcription</keyword>
<gene>
    <name evidence="8" type="primary">ideR</name>
    <name evidence="8" type="ORF">NCTC11661_00304</name>
</gene>
<dbReference type="InterPro" id="IPR036390">
    <property type="entry name" value="WH_DNA-bd_sf"/>
</dbReference>
<evidence type="ECO:0000256" key="2">
    <source>
        <dbReference type="ARBA" id="ARBA00022386"/>
    </source>
</evidence>
<dbReference type="InterPro" id="IPR007167">
    <property type="entry name" value="Fe-transptr_FeoA-like"/>
</dbReference>
<dbReference type="Pfam" id="PF01325">
    <property type="entry name" value="Fe_dep_repress"/>
    <property type="match status" value="1"/>
</dbReference>
<evidence type="ECO:0000256" key="3">
    <source>
        <dbReference type="ARBA" id="ARBA00023015"/>
    </source>
</evidence>
<dbReference type="Gene3D" id="2.30.30.90">
    <property type="match status" value="1"/>
</dbReference>
<dbReference type="InterPro" id="IPR022689">
    <property type="entry name" value="Iron_dep_repressor"/>
</dbReference>
<dbReference type="InterPro" id="IPR050536">
    <property type="entry name" value="DtxR_MntR_Metal-Reg"/>
</dbReference>
<dbReference type="Pfam" id="PF04023">
    <property type="entry name" value="FeoA"/>
    <property type="match status" value="1"/>
</dbReference>
<dbReference type="PANTHER" id="PTHR33238:SF7">
    <property type="entry name" value="IRON-DEPENDENT TRANSCRIPTIONAL REGULATOR"/>
    <property type="match status" value="1"/>
</dbReference>
<evidence type="ECO:0000256" key="4">
    <source>
        <dbReference type="ARBA" id="ARBA00023125"/>
    </source>
</evidence>
<protein>
    <recommendedName>
        <fullName evidence="2">Transcriptional regulator MntR</fullName>
    </recommendedName>
</protein>
<dbReference type="InterPro" id="IPR038157">
    <property type="entry name" value="FeoA_core_dom"/>
</dbReference>
<evidence type="ECO:0000256" key="5">
    <source>
        <dbReference type="ARBA" id="ARBA00023163"/>
    </source>
</evidence>
<dbReference type="InterPro" id="IPR036421">
    <property type="entry name" value="Fe_dep_repressor_sf"/>
</dbReference>
<dbReference type="GO" id="GO:0003677">
    <property type="term" value="F:DNA binding"/>
    <property type="evidence" value="ECO:0007669"/>
    <property type="project" value="UniProtKB-KW"/>
</dbReference>
<evidence type="ECO:0000313" key="8">
    <source>
        <dbReference type="EMBL" id="SSZ46657.1"/>
    </source>
</evidence>
<name>A0A376BYN4_9FLAO</name>
<sequence length="222" mass="25561">MMELTTTEENYLKAILKISWEEESDNIRSNTLANFLGVKPASANEMLKKLKSKNLIEQEKYGKIALTDEGRLFAIDIVRKHRIWETFLYEKLQFTWDEVHDVAEQLEHIQSPKLIEKLYLYLGKPTIDPHGDPIPDEQGNIQKVEKMTLTEVPVGKSCKMVAVKDNSSPFLQYLIHLGIELQDHIKVISRAEFDGLCTIEIADHTHIVSEKFSNNIWVIAVE</sequence>
<accession>A0A376BYN4</accession>
<proteinExistence type="inferred from homology"/>
<reference evidence="8 9" key="1">
    <citation type="submission" date="2018-06" db="EMBL/GenBank/DDBJ databases">
        <authorList>
            <consortium name="Pathogen Informatics"/>
            <person name="Doyle S."/>
        </authorList>
    </citation>
    <scope>NUCLEOTIDE SEQUENCE [LARGE SCALE GENOMIC DNA]</scope>
    <source>
        <strain evidence="8 9">NCTC11661</strain>
    </source>
</reference>
<dbReference type="EMBL" id="UFTJ01000001">
    <property type="protein sequence ID" value="SSZ46657.1"/>
    <property type="molecule type" value="Genomic_DNA"/>
</dbReference>
<dbReference type="SMART" id="SM00529">
    <property type="entry name" value="HTH_DTXR"/>
    <property type="match status" value="1"/>
</dbReference>